<dbReference type="SUPFAM" id="SSF55021">
    <property type="entry name" value="ACT-like"/>
    <property type="match status" value="1"/>
</dbReference>
<dbReference type="FunFam" id="3.40.50.300:FF:000056">
    <property type="entry name" value="Cell division ATP-binding protein FtsE"/>
    <property type="match status" value="1"/>
</dbReference>
<dbReference type="GO" id="GO:0005886">
    <property type="term" value="C:plasma membrane"/>
    <property type="evidence" value="ECO:0007669"/>
    <property type="project" value="UniProtKB-ARBA"/>
</dbReference>
<evidence type="ECO:0000256" key="2">
    <source>
        <dbReference type="ARBA" id="ARBA00022448"/>
    </source>
</evidence>
<keyword evidence="4" id="KW-0547">Nucleotide-binding</keyword>
<dbReference type="GO" id="GO:0005524">
    <property type="term" value="F:ATP binding"/>
    <property type="evidence" value="ECO:0007669"/>
    <property type="project" value="UniProtKB-KW"/>
</dbReference>
<evidence type="ECO:0000256" key="3">
    <source>
        <dbReference type="ARBA" id="ARBA00022475"/>
    </source>
</evidence>
<proteinExistence type="inferred from homology"/>
<dbReference type="EC" id="3.6.3.-" evidence="10"/>
<dbReference type="Proteomes" id="UP000254879">
    <property type="component" value="Unassembled WGS sequence"/>
</dbReference>
<dbReference type="RefSeq" id="WP_115346146.1">
    <property type="nucleotide sequence ID" value="NZ_UGPG01000001.1"/>
</dbReference>
<dbReference type="SMART" id="SM00382">
    <property type="entry name" value="AAA"/>
    <property type="match status" value="1"/>
</dbReference>
<keyword evidence="7" id="KW-0029">Amino-acid transport</keyword>
<dbReference type="PANTHER" id="PTHR43166:SF30">
    <property type="entry name" value="METHIONINE IMPORT ATP-BINDING PROTEIN METN"/>
    <property type="match status" value="1"/>
</dbReference>
<dbReference type="PROSITE" id="PS50893">
    <property type="entry name" value="ABC_TRANSPORTER_2"/>
    <property type="match status" value="1"/>
</dbReference>
<dbReference type="InterPro" id="IPR017871">
    <property type="entry name" value="ABC_transporter-like_CS"/>
</dbReference>
<reference evidence="10 11" key="1">
    <citation type="submission" date="2018-06" db="EMBL/GenBank/DDBJ databases">
        <authorList>
            <consortium name="Pathogen Informatics"/>
            <person name="Doyle S."/>
        </authorList>
    </citation>
    <scope>NUCLEOTIDE SEQUENCE [LARGE SCALE GENOMIC DNA]</scope>
    <source>
        <strain evidence="11">NCTC 10815</strain>
    </source>
</reference>
<feature type="domain" description="ABC transporter" evidence="9">
    <location>
        <begin position="2"/>
        <end position="241"/>
    </location>
</feature>
<dbReference type="InterPro" id="IPR003593">
    <property type="entry name" value="AAA+_ATPase"/>
</dbReference>
<keyword evidence="2" id="KW-0813">Transport</keyword>
<dbReference type="InterPro" id="IPR018449">
    <property type="entry name" value="NIL_domain"/>
</dbReference>
<evidence type="ECO:0000256" key="1">
    <source>
        <dbReference type="ARBA" id="ARBA00005417"/>
    </source>
</evidence>
<evidence type="ECO:0000313" key="10">
    <source>
        <dbReference type="EMBL" id="STY45008.1"/>
    </source>
</evidence>
<dbReference type="InterPro" id="IPR027417">
    <property type="entry name" value="P-loop_NTPase"/>
</dbReference>
<dbReference type="EMBL" id="UGPG01000001">
    <property type="protein sequence ID" value="STY45008.1"/>
    <property type="molecule type" value="Genomic_DNA"/>
</dbReference>
<dbReference type="SUPFAM" id="SSF52540">
    <property type="entry name" value="P-loop containing nucleoside triphosphate hydrolases"/>
    <property type="match status" value="1"/>
</dbReference>
<dbReference type="Gene3D" id="3.30.70.260">
    <property type="match status" value="1"/>
</dbReference>
<evidence type="ECO:0000259" key="9">
    <source>
        <dbReference type="PROSITE" id="PS50893"/>
    </source>
</evidence>
<name>A0A378MFA4_LISGR</name>
<dbReference type="Gene3D" id="3.40.50.300">
    <property type="entry name" value="P-loop containing nucleotide triphosphate hydrolases"/>
    <property type="match status" value="1"/>
</dbReference>
<evidence type="ECO:0000313" key="11">
    <source>
        <dbReference type="Proteomes" id="UP000254879"/>
    </source>
</evidence>
<dbReference type="PROSITE" id="PS00211">
    <property type="entry name" value="ABC_TRANSPORTER_1"/>
    <property type="match status" value="1"/>
</dbReference>
<dbReference type="PANTHER" id="PTHR43166">
    <property type="entry name" value="AMINO ACID IMPORT ATP-BINDING PROTEIN"/>
    <property type="match status" value="1"/>
</dbReference>
<dbReference type="AlphaFoldDB" id="A0A378MFA4"/>
<dbReference type="GO" id="GO:0006865">
    <property type="term" value="P:amino acid transport"/>
    <property type="evidence" value="ECO:0007669"/>
    <property type="project" value="UniProtKB-KW"/>
</dbReference>
<comment type="similarity">
    <text evidence="1">Belongs to the ABC transporter superfamily.</text>
</comment>
<dbReference type="GO" id="GO:0016887">
    <property type="term" value="F:ATP hydrolysis activity"/>
    <property type="evidence" value="ECO:0007669"/>
    <property type="project" value="InterPro"/>
</dbReference>
<organism evidence="10 11">
    <name type="scientific">Listeria grayi</name>
    <name type="common">Listeria murrayi</name>
    <dbReference type="NCBI Taxonomy" id="1641"/>
    <lineage>
        <taxon>Bacteria</taxon>
        <taxon>Bacillati</taxon>
        <taxon>Bacillota</taxon>
        <taxon>Bacilli</taxon>
        <taxon>Bacillales</taxon>
        <taxon>Listeriaceae</taxon>
        <taxon>Listeria</taxon>
    </lineage>
</organism>
<sequence>MIELENLSKTFTVNRKKVEAVKNVSLTVKKGEIFGVVGYSGAGKSTLVRCINYLEKPDEGSVKIDGEDLSTLYASELRHARRKIGMIFQGYNLLKTATVYDNIAKPLKLSGFSKSVIKERVEKYLQIVGLKDKEHHFPAQLSGGQKQRVAIARALAFEPEILLSDEATSALDPETTESILNLLLKINEELGITIFLITHELEVIERICDRVAVMENGEIVEQGTVLDIYTKAIHPTTKRFIGTEGGYEIPADLLEKYGKTGKLVSLYFLGDEADEPALALVSRNYDVLPSILAGGITHFKNGTIGKLLVHLKGNETAYQDAIDYLVSQQVVVEEVELP</sequence>
<gene>
    <name evidence="10" type="primary">metN_2</name>
    <name evidence="10" type="ORF">NCTC10815_02381</name>
</gene>
<evidence type="ECO:0000256" key="4">
    <source>
        <dbReference type="ARBA" id="ARBA00022741"/>
    </source>
</evidence>
<keyword evidence="5 10" id="KW-0067">ATP-binding</keyword>
<dbReference type="SMART" id="SM00930">
    <property type="entry name" value="NIL"/>
    <property type="match status" value="1"/>
</dbReference>
<dbReference type="Pfam" id="PF00005">
    <property type="entry name" value="ABC_tran"/>
    <property type="match status" value="1"/>
</dbReference>
<keyword evidence="10" id="KW-0378">Hydrolase</keyword>
<keyword evidence="8" id="KW-0472">Membrane</keyword>
<dbReference type="CDD" id="cd03258">
    <property type="entry name" value="ABC_MetN_methionine_transporter"/>
    <property type="match status" value="1"/>
</dbReference>
<evidence type="ECO:0000256" key="5">
    <source>
        <dbReference type="ARBA" id="ARBA00022840"/>
    </source>
</evidence>
<dbReference type="InterPro" id="IPR003439">
    <property type="entry name" value="ABC_transporter-like_ATP-bd"/>
</dbReference>
<accession>A0A378MFA4</accession>
<keyword evidence="3" id="KW-1003">Cell membrane</keyword>
<dbReference type="Pfam" id="PF09383">
    <property type="entry name" value="NIL"/>
    <property type="match status" value="1"/>
</dbReference>
<protein>
    <submittedName>
        <fullName evidence="10">Methionine import ATP-binding protein MetN</fullName>
        <ecNumber evidence="10">3.6.3.-</ecNumber>
    </submittedName>
</protein>
<evidence type="ECO:0000256" key="6">
    <source>
        <dbReference type="ARBA" id="ARBA00022967"/>
    </source>
</evidence>
<dbReference type="InterPro" id="IPR045865">
    <property type="entry name" value="ACT-like_dom_sf"/>
</dbReference>
<dbReference type="InterPro" id="IPR050086">
    <property type="entry name" value="MetN_ABC_transporter-like"/>
</dbReference>
<evidence type="ECO:0000256" key="8">
    <source>
        <dbReference type="ARBA" id="ARBA00023136"/>
    </source>
</evidence>
<evidence type="ECO:0000256" key="7">
    <source>
        <dbReference type="ARBA" id="ARBA00022970"/>
    </source>
</evidence>
<dbReference type="InterPro" id="IPR041701">
    <property type="entry name" value="MetN_ABC"/>
</dbReference>
<keyword evidence="6" id="KW-1278">Translocase</keyword>